<protein>
    <recommendedName>
        <fullName evidence="8">Isoprenylcysteine carboxyl methyltransferase</fullName>
    </recommendedName>
</protein>
<dbReference type="InterPro" id="IPR007318">
    <property type="entry name" value="Phopholipid_MeTrfase"/>
</dbReference>
<dbReference type="GO" id="GO:0012505">
    <property type="term" value="C:endomembrane system"/>
    <property type="evidence" value="ECO:0007669"/>
    <property type="project" value="UniProtKB-SubCell"/>
</dbReference>
<evidence type="ECO:0000256" key="3">
    <source>
        <dbReference type="ARBA" id="ARBA00022989"/>
    </source>
</evidence>
<dbReference type="HOGENOM" id="CLU_2104848_0_0_9"/>
<dbReference type="KEGG" id="cpo:COPRO5265_0289"/>
<gene>
    <name evidence="6" type="ordered locus">COPRO5265_0289</name>
</gene>
<evidence type="ECO:0000313" key="6">
    <source>
        <dbReference type="EMBL" id="ACI17591.1"/>
    </source>
</evidence>
<organism evidence="6 7">
    <name type="scientific">Coprothermobacter proteolyticus (strain ATCC 35245 / DSM 5265 / OCM 4 / BT)</name>
    <dbReference type="NCBI Taxonomy" id="309798"/>
    <lineage>
        <taxon>Bacteria</taxon>
        <taxon>Pseudomonadati</taxon>
        <taxon>Coprothermobacterota</taxon>
        <taxon>Coprothermobacteria</taxon>
        <taxon>Coprothermobacterales</taxon>
        <taxon>Coprothermobacteraceae</taxon>
        <taxon>Coprothermobacter</taxon>
    </lineage>
</organism>
<dbReference type="AlphaFoldDB" id="B5Y7B0"/>
<evidence type="ECO:0000256" key="4">
    <source>
        <dbReference type="ARBA" id="ARBA00023136"/>
    </source>
</evidence>
<keyword evidence="4 5" id="KW-0472">Membrane</keyword>
<dbReference type="Pfam" id="PF04191">
    <property type="entry name" value="PEMT"/>
    <property type="match status" value="1"/>
</dbReference>
<evidence type="ECO:0000313" key="7">
    <source>
        <dbReference type="Proteomes" id="UP000001732"/>
    </source>
</evidence>
<dbReference type="STRING" id="309798.COPRO5265_0289"/>
<dbReference type="Gene3D" id="1.20.120.1630">
    <property type="match status" value="1"/>
</dbReference>
<sequence length="115" mass="12676">MLPRKISPVWLVISLVFGFAVSGKESLHPSLVTLGMAFTAFGAYLIGKAEEHYVFTKEGKGIYDYVRHPMYLGTSLFLMGVSVAMESVVLWIVALVWTIGALYLAWKESHSSSSS</sequence>
<name>B5Y7B0_COPPD</name>
<evidence type="ECO:0000256" key="1">
    <source>
        <dbReference type="ARBA" id="ARBA00004127"/>
    </source>
</evidence>
<dbReference type="Proteomes" id="UP000001732">
    <property type="component" value="Chromosome"/>
</dbReference>
<keyword evidence="3 5" id="KW-1133">Transmembrane helix</keyword>
<comment type="subcellular location">
    <subcellularLocation>
        <location evidence="1">Endomembrane system</location>
        <topology evidence="1">Multi-pass membrane protein</topology>
    </subcellularLocation>
</comment>
<feature type="transmembrane region" description="Helical" evidence="5">
    <location>
        <begin position="76"/>
        <end position="106"/>
    </location>
</feature>
<accession>B5Y7B0</accession>
<dbReference type="eggNOG" id="COG2020">
    <property type="taxonomic scope" value="Bacteria"/>
</dbReference>
<evidence type="ECO:0000256" key="2">
    <source>
        <dbReference type="ARBA" id="ARBA00022692"/>
    </source>
</evidence>
<proteinExistence type="predicted"/>
<dbReference type="RefSeq" id="WP_012544243.1">
    <property type="nucleotide sequence ID" value="NC_011295.1"/>
</dbReference>
<dbReference type="OrthoDB" id="9811969at2"/>
<dbReference type="EMBL" id="CP001145">
    <property type="protein sequence ID" value="ACI17591.1"/>
    <property type="molecule type" value="Genomic_DNA"/>
</dbReference>
<evidence type="ECO:0000256" key="5">
    <source>
        <dbReference type="SAM" id="Phobius"/>
    </source>
</evidence>
<evidence type="ECO:0008006" key="8">
    <source>
        <dbReference type="Google" id="ProtNLM"/>
    </source>
</evidence>
<reference evidence="6 7" key="2">
    <citation type="journal article" date="2014" name="Genome Announc.">
        <title>Complete Genome Sequence of Coprothermobacter proteolyticus DSM 5265.</title>
        <authorList>
            <person name="Alexiev A."/>
            <person name="Coil D.A."/>
            <person name="Badger J.H."/>
            <person name="Enticknap J."/>
            <person name="Ward N."/>
            <person name="Robb F.T."/>
            <person name="Eisen J.A."/>
        </authorList>
    </citation>
    <scope>NUCLEOTIDE SEQUENCE [LARGE SCALE GENOMIC DNA]</scope>
    <source>
        <strain evidence="7">ATCC 35245 / DSM 5265 / OCM 4 / BT</strain>
    </source>
</reference>
<keyword evidence="2 5" id="KW-0812">Transmembrane</keyword>
<keyword evidence="7" id="KW-1185">Reference proteome</keyword>
<reference evidence="7" key="1">
    <citation type="submission" date="2008-08" db="EMBL/GenBank/DDBJ databases">
        <title>The complete genome sequence of Coprothermobacter proteolyticus strain ATCC 5245 / DSM 5265 / BT.</title>
        <authorList>
            <person name="Dodson R.J."/>
            <person name="Durkin A.S."/>
            <person name="Wu M."/>
            <person name="Eisen J."/>
            <person name="Sutton G."/>
        </authorList>
    </citation>
    <scope>NUCLEOTIDE SEQUENCE [LARGE SCALE GENOMIC DNA]</scope>
    <source>
        <strain evidence="7">ATCC 35245 / DSM 5265 / OCM 4 / BT</strain>
    </source>
</reference>
<feature type="transmembrane region" description="Helical" evidence="5">
    <location>
        <begin position="30"/>
        <end position="47"/>
    </location>
</feature>